<name>A0ABX3MYY0_9RHOB</name>
<evidence type="ECO:0000313" key="2">
    <source>
        <dbReference type="EMBL" id="OOY24914.1"/>
    </source>
</evidence>
<sequence length="81" mass="8745">MLDTLGTPVKYGLIGCVALIIGSFMSRTLGFGGTSWWEYRSCRGRGRLHRRNAPGEAGEILIGVESRSSGARDFTAILGIQ</sequence>
<accession>A0ABX3MYY0</accession>
<proteinExistence type="predicted"/>
<organism evidence="2 3">
    <name type="scientific">Thioclava sediminum</name>
    <dbReference type="NCBI Taxonomy" id="1915319"/>
    <lineage>
        <taxon>Bacteria</taxon>
        <taxon>Pseudomonadati</taxon>
        <taxon>Pseudomonadota</taxon>
        <taxon>Alphaproteobacteria</taxon>
        <taxon>Rhodobacterales</taxon>
        <taxon>Paracoccaceae</taxon>
        <taxon>Thioclava</taxon>
    </lineage>
</organism>
<dbReference type="Proteomes" id="UP000190787">
    <property type="component" value="Unassembled WGS sequence"/>
</dbReference>
<protein>
    <submittedName>
        <fullName evidence="2">Uncharacterized protein</fullName>
    </submittedName>
</protein>
<evidence type="ECO:0000313" key="3">
    <source>
        <dbReference type="Proteomes" id="UP000190787"/>
    </source>
</evidence>
<gene>
    <name evidence="2" type="ORF">BMI91_00240</name>
</gene>
<keyword evidence="1" id="KW-0812">Transmembrane</keyword>
<feature type="transmembrane region" description="Helical" evidence="1">
    <location>
        <begin position="12"/>
        <end position="37"/>
    </location>
</feature>
<dbReference type="EMBL" id="MPZV01000001">
    <property type="protein sequence ID" value="OOY24914.1"/>
    <property type="molecule type" value="Genomic_DNA"/>
</dbReference>
<keyword evidence="3" id="KW-1185">Reference proteome</keyword>
<keyword evidence="1" id="KW-0472">Membrane</keyword>
<comment type="caution">
    <text evidence="2">The sequence shown here is derived from an EMBL/GenBank/DDBJ whole genome shotgun (WGS) entry which is preliminary data.</text>
</comment>
<keyword evidence="1" id="KW-1133">Transmembrane helix</keyword>
<reference evidence="2 3" key="1">
    <citation type="submission" date="2016-11" db="EMBL/GenBank/DDBJ databases">
        <title>A multilocus sequence analysis scheme for characterization of bacteria in the genus Thioclava.</title>
        <authorList>
            <person name="Liu Y."/>
            <person name="Shao Z."/>
        </authorList>
    </citation>
    <scope>NUCLEOTIDE SEQUENCE [LARGE SCALE GENOMIC DNA]</scope>
    <source>
        <strain evidence="2 3">TAW-CT134</strain>
    </source>
</reference>
<evidence type="ECO:0000256" key="1">
    <source>
        <dbReference type="SAM" id="Phobius"/>
    </source>
</evidence>